<dbReference type="Gene3D" id="1.20.120.1080">
    <property type="match status" value="1"/>
</dbReference>
<reference evidence="6" key="1">
    <citation type="journal article" date="2021" name="IMA Fungus">
        <title>Genomic characterization of three marine fungi, including Emericellopsis atlantica sp. nov. with signatures of a generalist lifestyle and marine biomass degradation.</title>
        <authorList>
            <person name="Hagestad O.C."/>
            <person name="Hou L."/>
            <person name="Andersen J.H."/>
            <person name="Hansen E.H."/>
            <person name="Altermark B."/>
            <person name="Li C."/>
            <person name="Kuhnert E."/>
            <person name="Cox R.J."/>
            <person name="Crous P.W."/>
            <person name="Spatafora J.W."/>
            <person name="Lail K."/>
            <person name="Amirebrahimi M."/>
            <person name="Lipzen A."/>
            <person name="Pangilinan J."/>
            <person name="Andreopoulos W."/>
            <person name="Hayes R.D."/>
            <person name="Ng V."/>
            <person name="Grigoriev I.V."/>
            <person name="Jackson S.A."/>
            <person name="Sutton T.D.S."/>
            <person name="Dobson A.D.W."/>
            <person name="Rama T."/>
        </authorList>
    </citation>
    <scope>NUCLEOTIDE SEQUENCE</scope>
    <source>
        <strain evidence="6">TS7</strain>
    </source>
</reference>
<protein>
    <submittedName>
        <fullName evidence="6">P-loop containing nucleoside triphosphate hydrolase protein</fullName>
    </submittedName>
</protein>
<accession>A0A9P7ZQM3</accession>
<dbReference type="PANTHER" id="PTHR18934">
    <property type="entry name" value="ATP-DEPENDENT RNA HELICASE"/>
    <property type="match status" value="1"/>
</dbReference>
<keyword evidence="1" id="KW-0547">Nucleotide-binding</keyword>
<dbReference type="GO" id="GO:0003723">
    <property type="term" value="F:RNA binding"/>
    <property type="evidence" value="ECO:0007669"/>
    <property type="project" value="TreeGrafter"/>
</dbReference>
<dbReference type="SUPFAM" id="SSF52540">
    <property type="entry name" value="P-loop containing nucleoside triphosphate hydrolases"/>
    <property type="match status" value="1"/>
</dbReference>
<evidence type="ECO:0000256" key="4">
    <source>
        <dbReference type="ARBA" id="ARBA00022840"/>
    </source>
</evidence>
<keyword evidence="2 6" id="KW-0378">Hydrolase</keyword>
<dbReference type="GO" id="GO:0004386">
    <property type="term" value="F:helicase activity"/>
    <property type="evidence" value="ECO:0007669"/>
    <property type="project" value="UniProtKB-KW"/>
</dbReference>
<dbReference type="PANTHER" id="PTHR18934:SF99">
    <property type="entry name" value="ATP-DEPENDENT RNA HELICASE DHX37-RELATED"/>
    <property type="match status" value="1"/>
</dbReference>
<dbReference type="AlphaFoldDB" id="A0A9P7ZQM3"/>
<evidence type="ECO:0000313" key="7">
    <source>
        <dbReference type="Proteomes" id="UP000887229"/>
    </source>
</evidence>
<proteinExistence type="predicted"/>
<dbReference type="InterPro" id="IPR011709">
    <property type="entry name" value="DEAD-box_helicase_OB_fold"/>
</dbReference>
<feature type="domain" description="DEAD-box helicase OB fold" evidence="5">
    <location>
        <begin position="252"/>
        <end position="325"/>
    </location>
</feature>
<keyword evidence="3" id="KW-0347">Helicase</keyword>
<evidence type="ECO:0000256" key="3">
    <source>
        <dbReference type="ARBA" id="ARBA00022806"/>
    </source>
</evidence>
<keyword evidence="4" id="KW-0067">ATP-binding</keyword>
<dbReference type="GO" id="GO:0016787">
    <property type="term" value="F:hydrolase activity"/>
    <property type="evidence" value="ECO:0007669"/>
    <property type="project" value="UniProtKB-KW"/>
</dbReference>
<gene>
    <name evidence="6" type="ORF">F5Z01DRAFT_650891</name>
</gene>
<dbReference type="GO" id="GO:0005524">
    <property type="term" value="F:ATP binding"/>
    <property type="evidence" value="ECO:0007669"/>
    <property type="project" value="UniProtKB-KW"/>
</dbReference>
<dbReference type="Proteomes" id="UP000887229">
    <property type="component" value="Unassembled WGS sequence"/>
</dbReference>
<keyword evidence="7" id="KW-1185">Reference proteome</keyword>
<evidence type="ECO:0000313" key="6">
    <source>
        <dbReference type="EMBL" id="KAG9256042.1"/>
    </source>
</evidence>
<dbReference type="InterPro" id="IPR027417">
    <property type="entry name" value="P-loop_NTPase"/>
</dbReference>
<sequence>MRFNPRLRMSTLLTKPISQASAKQRAGRAGRTQPGVCYRLYNKVSFDKMEPMSEPGIRRDPLEPLVMDLASIGWTRPLSFDWLDAPNPEDLTRAAGNLVDWRFLNPEGGSSTLNGRYAVRMPLPPLWFHVILAGAEESCALDMATIGLLCEARPPIFERRDPFTQCMNLAHTAFADPLSDHIALLKAFSAYEYVLEKHSQDAAIDVEAWCSHHALSKDGLDGVHKQLKDMATFLLNAKIEPGRTLLTDTVRLRRALVKGLCTQSAIHYKGLEYRTIYENTPALVSPFSSLWEAQREWIVWTSFVSTGGNQTLEVVTAAEPEWLVDLPYFNIDRMATTHDGKLTLLQIIESLGKARRASSATNKGTRY</sequence>
<name>A0A9P7ZQM3_9HYPO</name>
<dbReference type="EMBL" id="MU251249">
    <property type="protein sequence ID" value="KAG9256042.1"/>
    <property type="molecule type" value="Genomic_DNA"/>
</dbReference>
<comment type="caution">
    <text evidence="6">The sequence shown here is derived from an EMBL/GenBank/DDBJ whole genome shotgun (WGS) entry which is preliminary data.</text>
</comment>
<evidence type="ECO:0000256" key="1">
    <source>
        <dbReference type="ARBA" id="ARBA00022741"/>
    </source>
</evidence>
<dbReference type="RefSeq" id="XP_046119966.1">
    <property type="nucleotide sequence ID" value="XM_046263194.1"/>
</dbReference>
<evidence type="ECO:0000256" key="2">
    <source>
        <dbReference type="ARBA" id="ARBA00022801"/>
    </source>
</evidence>
<dbReference type="GeneID" id="70294097"/>
<evidence type="ECO:0000259" key="5">
    <source>
        <dbReference type="Pfam" id="PF07717"/>
    </source>
</evidence>
<dbReference type="Pfam" id="PF07717">
    <property type="entry name" value="OB_NTP_bind"/>
    <property type="match status" value="1"/>
</dbReference>
<dbReference type="OrthoDB" id="10253254at2759"/>
<dbReference type="Gene3D" id="3.40.50.300">
    <property type="entry name" value="P-loop containing nucleotide triphosphate hydrolases"/>
    <property type="match status" value="1"/>
</dbReference>
<organism evidence="6 7">
    <name type="scientific">Emericellopsis atlantica</name>
    <dbReference type="NCBI Taxonomy" id="2614577"/>
    <lineage>
        <taxon>Eukaryota</taxon>
        <taxon>Fungi</taxon>
        <taxon>Dikarya</taxon>
        <taxon>Ascomycota</taxon>
        <taxon>Pezizomycotina</taxon>
        <taxon>Sordariomycetes</taxon>
        <taxon>Hypocreomycetidae</taxon>
        <taxon>Hypocreales</taxon>
        <taxon>Bionectriaceae</taxon>
        <taxon>Emericellopsis</taxon>
    </lineage>
</organism>